<comment type="catalytic activity">
    <reaction evidence="1">
        <text>ATP + protein L-histidine = ADP + protein N-phospho-L-histidine.</text>
        <dbReference type="EC" id="2.7.13.3"/>
    </reaction>
</comment>
<protein>
    <recommendedName>
        <fullName evidence="3">histidine kinase</fullName>
        <ecNumber evidence="3">2.7.13.3</ecNumber>
    </recommendedName>
</protein>
<evidence type="ECO:0000313" key="19">
    <source>
        <dbReference type="Proteomes" id="UP000316167"/>
    </source>
</evidence>
<keyword evidence="4" id="KW-1003">Cell membrane</keyword>
<dbReference type="GO" id="GO:0000155">
    <property type="term" value="F:phosphorelay sensor kinase activity"/>
    <property type="evidence" value="ECO:0007669"/>
    <property type="project" value="InterPro"/>
</dbReference>
<keyword evidence="8" id="KW-0547">Nucleotide-binding</keyword>
<evidence type="ECO:0000313" key="18">
    <source>
        <dbReference type="EMBL" id="TWI83795.1"/>
    </source>
</evidence>
<accession>A0A562SRA9</accession>
<dbReference type="EC" id="2.7.13.3" evidence="3"/>
<dbReference type="Gene3D" id="1.10.287.130">
    <property type="match status" value="1"/>
</dbReference>
<dbReference type="PRINTS" id="PR00344">
    <property type="entry name" value="BCTRLSENSOR"/>
</dbReference>
<dbReference type="CDD" id="cd00082">
    <property type="entry name" value="HisKA"/>
    <property type="match status" value="1"/>
</dbReference>
<keyword evidence="7 15" id="KW-0812">Transmembrane</keyword>
<dbReference type="Pfam" id="PF00512">
    <property type="entry name" value="HisKA"/>
    <property type="match status" value="1"/>
</dbReference>
<dbReference type="PROSITE" id="PS50885">
    <property type="entry name" value="HAMP"/>
    <property type="match status" value="1"/>
</dbReference>
<dbReference type="InterPro" id="IPR004358">
    <property type="entry name" value="Sig_transdc_His_kin-like_C"/>
</dbReference>
<keyword evidence="19" id="KW-1185">Reference proteome</keyword>
<evidence type="ECO:0000256" key="9">
    <source>
        <dbReference type="ARBA" id="ARBA00022777"/>
    </source>
</evidence>
<keyword evidence="13 15" id="KW-0472">Membrane</keyword>
<dbReference type="PANTHER" id="PTHR45528:SF1">
    <property type="entry name" value="SENSOR HISTIDINE KINASE CPXA"/>
    <property type="match status" value="1"/>
</dbReference>
<keyword evidence="5" id="KW-0597">Phosphoprotein</keyword>
<gene>
    <name evidence="18" type="ORF">IQ13_1913</name>
</gene>
<evidence type="ECO:0000256" key="8">
    <source>
        <dbReference type="ARBA" id="ARBA00022741"/>
    </source>
</evidence>
<organism evidence="18 19">
    <name type="scientific">Lacibacter cauensis</name>
    <dbReference type="NCBI Taxonomy" id="510947"/>
    <lineage>
        <taxon>Bacteria</taxon>
        <taxon>Pseudomonadati</taxon>
        <taxon>Bacteroidota</taxon>
        <taxon>Chitinophagia</taxon>
        <taxon>Chitinophagales</taxon>
        <taxon>Chitinophagaceae</taxon>
        <taxon>Lacibacter</taxon>
    </lineage>
</organism>
<keyword evidence="14" id="KW-0175">Coiled coil</keyword>
<feature type="transmembrane region" description="Helical" evidence="15">
    <location>
        <begin position="726"/>
        <end position="748"/>
    </location>
</feature>
<feature type="transmembrane region" description="Helical" evidence="15">
    <location>
        <begin position="366"/>
        <end position="389"/>
    </location>
</feature>
<evidence type="ECO:0000256" key="6">
    <source>
        <dbReference type="ARBA" id="ARBA00022679"/>
    </source>
</evidence>
<keyword evidence="9" id="KW-0418">Kinase</keyword>
<evidence type="ECO:0000256" key="13">
    <source>
        <dbReference type="ARBA" id="ARBA00023136"/>
    </source>
</evidence>
<evidence type="ECO:0000256" key="7">
    <source>
        <dbReference type="ARBA" id="ARBA00022692"/>
    </source>
</evidence>
<evidence type="ECO:0000256" key="4">
    <source>
        <dbReference type="ARBA" id="ARBA00022475"/>
    </source>
</evidence>
<dbReference type="AlphaFoldDB" id="A0A562SRA9"/>
<evidence type="ECO:0000256" key="10">
    <source>
        <dbReference type="ARBA" id="ARBA00022840"/>
    </source>
</evidence>
<evidence type="ECO:0000256" key="15">
    <source>
        <dbReference type="SAM" id="Phobius"/>
    </source>
</evidence>
<dbReference type="SUPFAM" id="SSF47384">
    <property type="entry name" value="Homodimeric domain of signal transducing histidine kinase"/>
    <property type="match status" value="1"/>
</dbReference>
<feature type="transmembrane region" description="Helical" evidence="15">
    <location>
        <begin position="291"/>
        <end position="312"/>
    </location>
</feature>
<feature type="domain" description="Histidine kinase" evidence="16">
    <location>
        <begin position="1038"/>
        <end position="1248"/>
    </location>
</feature>
<dbReference type="CDD" id="cd00075">
    <property type="entry name" value="HATPase"/>
    <property type="match status" value="1"/>
</dbReference>
<evidence type="ECO:0000259" key="17">
    <source>
        <dbReference type="PROSITE" id="PS50885"/>
    </source>
</evidence>
<feature type="transmembrane region" description="Helical" evidence="15">
    <location>
        <begin position="332"/>
        <end position="354"/>
    </location>
</feature>
<dbReference type="Proteomes" id="UP000316167">
    <property type="component" value="Unassembled WGS sequence"/>
</dbReference>
<evidence type="ECO:0000256" key="5">
    <source>
        <dbReference type="ARBA" id="ARBA00022553"/>
    </source>
</evidence>
<dbReference type="SMART" id="SM00387">
    <property type="entry name" value="HATPase_c"/>
    <property type="match status" value="1"/>
</dbReference>
<dbReference type="Pfam" id="PF02518">
    <property type="entry name" value="HATPase_c"/>
    <property type="match status" value="1"/>
</dbReference>
<dbReference type="OrthoDB" id="9776727at2"/>
<feature type="coiled-coil region" evidence="14">
    <location>
        <begin position="999"/>
        <end position="1029"/>
    </location>
</feature>
<dbReference type="InterPro" id="IPR005467">
    <property type="entry name" value="His_kinase_dom"/>
</dbReference>
<evidence type="ECO:0000256" key="14">
    <source>
        <dbReference type="SAM" id="Coils"/>
    </source>
</evidence>
<feature type="transmembrane region" description="Helical" evidence="15">
    <location>
        <begin position="246"/>
        <end position="271"/>
    </location>
</feature>
<feature type="domain" description="HAMP" evidence="17">
    <location>
        <begin position="969"/>
        <end position="1021"/>
    </location>
</feature>
<keyword evidence="6" id="KW-0808">Transferase</keyword>
<feature type="transmembrane region" description="Helical" evidence="15">
    <location>
        <begin position="410"/>
        <end position="443"/>
    </location>
</feature>
<comment type="subcellular location">
    <subcellularLocation>
        <location evidence="2">Cell membrane</location>
        <topology evidence="2">Multi-pass membrane protein</topology>
    </subcellularLocation>
</comment>
<dbReference type="SUPFAM" id="SSF158472">
    <property type="entry name" value="HAMP domain-like"/>
    <property type="match status" value="1"/>
</dbReference>
<keyword evidence="12" id="KW-0902">Two-component regulatory system</keyword>
<dbReference type="SMART" id="SM00388">
    <property type="entry name" value="HisKA"/>
    <property type="match status" value="1"/>
</dbReference>
<dbReference type="InterPro" id="IPR003661">
    <property type="entry name" value="HisK_dim/P_dom"/>
</dbReference>
<dbReference type="PANTHER" id="PTHR45528">
    <property type="entry name" value="SENSOR HISTIDINE KINASE CPXA"/>
    <property type="match status" value="1"/>
</dbReference>
<name>A0A562SRA9_9BACT</name>
<dbReference type="PROSITE" id="PS50109">
    <property type="entry name" value="HIS_KIN"/>
    <property type="match status" value="1"/>
</dbReference>
<dbReference type="EMBL" id="VLLE01000003">
    <property type="protein sequence ID" value="TWI83795.1"/>
    <property type="molecule type" value="Genomic_DNA"/>
</dbReference>
<feature type="transmembrane region" description="Helical" evidence="15">
    <location>
        <begin position="16"/>
        <end position="35"/>
    </location>
</feature>
<keyword evidence="11 15" id="KW-1133">Transmembrane helix</keyword>
<sequence length="1251" mass="143930">MNHILTIRRFAYRNGYLLILAGWLLTFSYLFQYYWSYTSAPEQVKKTLQKAINKREKDFAKLLTDSSLLLQLKTGKADLKTVEKLVDKDYFIFVASDGADGFQTRFWNTQAILPDYSLWQRADGIWFEQLINGYYTVYKKTKKLGDGSICQVMALIPVKWNFFVTANYISNDFAYLGGIEKYYGLSDIEQTRLKVQSTDGTALFWLKELNNLPQPLNSTTIFFRLLAMLCILMFLHKLAAMVTERYSFAAGLSFLVAVILLVRISSYYFPIPFNLRQFELFNPAVYGSNKILRSLGDLLINSFLLLWVLLFIRRYGKLARKIPLRLKHNAGLVTITILLFGTTILFGSIIKSLVSDSQISFDVINIFKLTIFSFAGFFVLGSLALNYFIIADWLAGYLKHYSHRRIPIQLLAITVTGLVYLSFNINSSSVIYQLFLLGWLLLLVMLLNNRQMRLNFLSSNGKTIFWLFFFSLSLTFLLISENGKREWNDRIRTADKLSLQTDPSAESLLNIAMRNFRSEFLQREFYRFATSAENQLLKDSLISENFSGYLNVYDTEIYTFDGNEQPLFNVDSVSFNTLSTVYNLQSKRTSSAEWRYYEESYDKFYYIARKIVVDTTENRTQGYVFVISRPKRYADQKFNADIFYRSDTKVADNTLSYAFAIYKGNELISSANDYPFPIHLDNKTRSEKIERKVSKKGYTELWYTSANNLTVVIAKSQNRLLETITLFAYLFCVFLLMLAAFRMVQYFLQLGLRPADWKAHLQLTFRTQVHTTIIGISIFSFLIIGASTIFFFINRHSRINKERLSRSIAIMKAEVETALSNHAMFDDVLKLYDEVAKAELQGKINRISEIHGVDVNIYDPNGNLQISSQPYYYNKGLLSRKTDPLAYYKLSKEYLVQTIENEKVGTLSYMSIYVPVRDEDGKTYAYLNIPYFTSQNELKQEISNFLVTLINLNAFIFLIAGLIAFFVTSRITNSFAIISEKMKEIKLGKTNEAIVWHRNDEIGELVQEYNRMVKQLEESANLLARSEREGAWREMARQVAHEIKNPLTPMKLSIQYLQKAVDSNSADTKQISQNVAKTLVEQIDYLSNIASDFSSFANIGNPRMERVNLIASVRSVVELFNMQENAQVAFTTTINEAYLMADKTQLNRLFTNLIRNAIEAAGEEEAVVEVHIDLRADKAVVAVRDNGQGIPAELQQKIFYPNFTTKTSGTGLGLAMCKSIVEQIKGEIWFTTEQQKGSTFFVELPLLMSHE</sequence>
<evidence type="ECO:0000256" key="2">
    <source>
        <dbReference type="ARBA" id="ARBA00004651"/>
    </source>
</evidence>
<feature type="transmembrane region" description="Helical" evidence="15">
    <location>
        <begin position="221"/>
        <end position="239"/>
    </location>
</feature>
<feature type="transmembrane region" description="Helical" evidence="15">
    <location>
        <begin position="768"/>
        <end position="793"/>
    </location>
</feature>
<dbReference type="InterPro" id="IPR003594">
    <property type="entry name" value="HATPase_dom"/>
</dbReference>
<feature type="transmembrane region" description="Helical" evidence="15">
    <location>
        <begin position="463"/>
        <end position="480"/>
    </location>
</feature>
<evidence type="ECO:0000256" key="12">
    <source>
        <dbReference type="ARBA" id="ARBA00023012"/>
    </source>
</evidence>
<dbReference type="SMART" id="SM00304">
    <property type="entry name" value="HAMP"/>
    <property type="match status" value="1"/>
</dbReference>
<dbReference type="Gene3D" id="3.30.565.10">
    <property type="entry name" value="Histidine kinase-like ATPase, C-terminal domain"/>
    <property type="match status" value="1"/>
</dbReference>
<dbReference type="InterPro" id="IPR050398">
    <property type="entry name" value="HssS/ArlS-like"/>
</dbReference>
<evidence type="ECO:0000259" key="16">
    <source>
        <dbReference type="PROSITE" id="PS50109"/>
    </source>
</evidence>
<dbReference type="SUPFAM" id="SSF55874">
    <property type="entry name" value="ATPase domain of HSP90 chaperone/DNA topoisomerase II/histidine kinase"/>
    <property type="match status" value="1"/>
</dbReference>
<dbReference type="GO" id="GO:0005886">
    <property type="term" value="C:plasma membrane"/>
    <property type="evidence" value="ECO:0007669"/>
    <property type="project" value="UniProtKB-SubCell"/>
</dbReference>
<evidence type="ECO:0000256" key="3">
    <source>
        <dbReference type="ARBA" id="ARBA00012438"/>
    </source>
</evidence>
<comment type="caution">
    <text evidence="18">The sequence shown here is derived from an EMBL/GenBank/DDBJ whole genome shotgun (WGS) entry which is preliminary data.</text>
</comment>
<evidence type="ECO:0000256" key="11">
    <source>
        <dbReference type="ARBA" id="ARBA00022989"/>
    </source>
</evidence>
<dbReference type="CDD" id="cd06225">
    <property type="entry name" value="HAMP"/>
    <property type="match status" value="1"/>
</dbReference>
<dbReference type="InterPro" id="IPR036890">
    <property type="entry name" value="HATPase_C_sf"/>
</dbReference>
<proteinExistence type="predicted"/>
<dbReference type="InterPro" id="IPR003660">
    <property type="entry name" value="HAMP_dom"/>
</dbReference>
<dbReference type="GO" id="GO:0005524">
    <property type="term" value="F:ATP binding"/>
    <property type="evidence" value="ECO:0007669"/>
    <property type="project" value="UniProtKB-KW"/>
</dbReference>
<reference evidence="18 19" key="1">
    <citation type="journal article" date="2015" name="Stand. Genomic Sci.">
        <title>Genomic Encyclopedia of Bacterial and Archaeal Type Strains, Phase III: the genomes of soil and plant-associated and newly described type strains.</title>
        <authorList>
            <person name="Whitman W.B."/>
            <person name="Woyke T."/>
            <person name="Klenk H.P."/>
            <person name="Zhou Y."/>
            <person name="Lilburn T.G."/>
            <person name="Beck B.J."/>
            <person name="De Vos P."/>
            <person name="Vandamme P."/>
            <person name="Eisen J.A."/>
            <person name="Garrity G."/>
            <person name="Hugenholtz P."/>
            <person name="Kyrpides N.C."/>
        </authorList>
    </citation>
    <scope>NUCLEOTIDE SEQUENCE [LARGE SCALE GENOMIC DNA]</scope>
    <source>
        <strain evidence="18 19">CGMCC 1.7271</strain>
    </source>
</reference>
<dbReference type="Gene3D" id="6.10.340.10">
    <property type="match status" value="1"/>
</dbReference>
<dbReference type="InterPro" id="IPR036097">
    <property type="entry name" value="HisK_dim/P_sf"/>
</dbReference>
<dbReference type="RefSeq" id="WP_144886083.1">
    <property type="nucleotide sequence ID" value="NZ_VLLE01000003.1"/>
</dbReference>
<feature type="transmembrane region" description="Helical" evidence="15">
    <location>
        <begin position="945"/>
        <end position="967"/>
    </location>
</feature>
<evidence type="ECO:0000256" key="1">
    <source>
        <dbReference type="ARBA" id="ARBA00000085"/>
    </source>
</evidence>
<keyword evidence="10" id="KW-0067">ATP-binding</keyword>